<accession>R4STH7</accession>
<gene>
    <name evidence="2" type="ORF">AORI_3285</name>
</gene>
<feature type="chain" id="PRO_5004378884" description="Spore coat protein U domain-containing protein" evidence="1">
    <location>
        <begin position="33"/>
        <end position="167"/>
    </location>
</feature>
<dbReference type="KEGG" id="aoi:AORI_3285"/>
<sequence length="167" mass="16792">MRSARFARPGVAALVTLLAMLGLVIGAGSAHAGPLASPVPVGAAKSVTVPLNLQGKGDVTTNATVTGTCGSIFLNLKLASVRETQLTYGYKSTQGPVSSHSLRGVYLNAPTLISGVFGDSGSPNAAEFETSTTVFTGIPSVPAAFLTVSVVTPNGPCFGVVAEALLF</sequence>
<dbReference type="EMBL" id="CP003410">
    <property type="protein sequence ID" value="AGM05870.1"/>
    <property type="molecule type" value="Genomic_DNA"/>
</dbReference>
<organism evidence="2 3">
    <name type="scientific">Amycolatopsis keratiniphila</name>
    <dbReference type="NCBI Taxonomy" id="129921"/>
    <lineage>
        <taxon>Bacteria</taxon>
        <taxon>Bacillati</taxon>
        <taxon>Actinomycetota</taxon>
        <taxon>Actinomycetes</taxon>
        <taxon>Pseudonocardiales</taxon>
        <taxon>Pseudonocardiaceae</taxon>
        <taxon>Amycolatopsis</taxon>
        <taxon>Amycolatopsis japonica group</taxon>
    </lineage>
</organism>
<reference evidence="2 3" key="1">
    <citation type="journal article" date="2013" name="BMC Genomics">
        <title>ContigScape: a Cytoscape plugin facilitating microbial genome gap closing.</title>
        <authorList>
            <person name="Tang B."/>
            <person name="Wang Q."/>
            <person name="Yang M."/>
            <person name="Xie F."/>
            <person name="Zhu Y."/>
            <person name="Zhuo Y."/>
            <person name="Wang S."/>
            <person name="Gao H."/>
            <person name="Ding X."/>
            <person name="Zhang L."/>
            <person name="Zhao G."/>
            <person name="Zheng H."/>
        </authorList>
    </citation>
    <scope>NUCLEOTIDE SEQUENCE [LARGE SCALE GENOMIC DNA]</scope>
    <source>
        <strain evidence="2 3">HCCB10007</strain>
    </source>
</reference>
<dbReference type="HOGENOM" id="CLU_1591168_0_0_11"/>
<evidence type="ECO:0000313" key="2">
    <source>
        <dbReference type="EMBL" id="AGM05870.1"/>
    </source>
</evidence>
<dbReference type="Proteomes" id="UP000013968">
    <property type="component" value="Chromosome"/>
</dbReference>
<evidence type="ECO:0000256" key="1">
    <source>
        <dbReference type="SAM" id="SignalP"/>
    </source>
</evidence>
<name>R4STH7_9PSEU</name>
<protein>
    <recommendedName>
        <fullName evidence="4">Spore coat protein U domain-containing protein</fullName>
    </recommendedName>
</protein>
<dbReference type="PATRIC" id="fig|1156913.3.peg.3366"/>
<evidence type="ECO:0008006" key="4">
    <source>
        <dbReference type="Google" id="ProtNLM"/>
    </source>
</evidence>
<evidence type="ECO:0000313" key="3">
    <source>
        <dbReference type="Proteomes" id="UP000013968"/>
    </source>
</evidence>
<keyword evidence="1" id="KW-0732">Signal</keyword>
<keyword evidence="3" id="KW-1185">Reference proteome</keyword>
<feature type="signal peptide" evidence="1">
    <location>
        <begin position="1"/>
        <end position="32"/>
    </location>
</feature>
<dbReference type="AlphaFoldDB" id="R4STH7"/>
<proteinExistence type="predicted"/>